<dbReference type="Gene3D" id="2.40.100.20">
    <property type="match status" value="1"/>
</dbReference>
<feature type="domain" description="Cyclophilin-like" evidence="2">
    <location>
        <begin position="7"/>
        <end position="114"/>
    </location>
</feature>
<comment type="caution">
    <text evidence="3">The sequence shown here is derived from an EMBL/GenBank/DDBJ whole genome shotgun (WGS) entry which is preliminary data.</text>
</comment>
<dbReference type="EMBL" id="JBBKZU010000004">
    <property type="protein sequence ID" value="MEJ8811668.1"/>
    <property type="molecule type" value="Genomic_DNA"/>
</dbReference>
<organism evidence="3 4">
    <name type="scientific">Variovorax ureilyticus</name>
    <dbReference type="NCBI Taxonomy" id="1836198"/>
    <lineage>
        <taxon>Bacteria</taxon>
        <taxon>Pseudomonadati</taxon>
        <taxon>Pseudomonadota</taxon>
        <taxon>Betaproteobacteria</taxon>
        <taxon>Burkholderiales</taxon>
        <taxon>Comamonadaceae</taxon>
        <taxon>Variovorax</taxon>
    </lineage>
</organism>
<dbReference type="InterPro" id="IPR041183">
    <property type="entry name" value="Cyclophilin-like"/>
</dbReference>
<dbReference type="SUPFAM" id="SSF50891">
    <property type="entry name" value="Cyclophilin-like"/>
    <property type="match status" value="1"/>
</dbReference>
<keyword evidence="4" id="KW-1185">Reference proteome</keyword>
<evidence type="ECO:0000313" key="4">
    <source>
        <dbReference type="Proteomes" id="UP001365846"/>
    </source>
</evidence>
<evidence type="ECO:0000259" key="2">
    <source>
        <dbReference type="Pfam" id="PF18050"/>
    </source>
</evidence>
<reference evidence="3 4" key="1">
    <citation type="submission" date="2024-03" db="EMBL/GenBank/DDBJ databases">
        <title>Novel species of the genus Variovorax.</title>
        <authorList>
            <person name="Liu Q."/>
            <person name="Xin Y.-H."/>
        </authorList>
    </citation>
    <scope>NUCLEOTIDE SEQUENCE [LARGE SCALE GENOMIC DNA]</scope>
    <source>
        <strain evidence="3 4">KACC 18899</strain>
    </source>
</reference>
<dbReference type="InterPro" id="IPR029000">
    <property type="entry name" value="Cyclophilin-like_dom_sf"/>
</dbReference>
<evidence type="ECO:0000256" key="1">
    <source>
        <dbReference type="SAM" id="MobiDB-lite"/>
    </source>
</evidence>
<protein>
    <submittedName>
        <fullName evidence="3">Cyclophilin-like fold protein</fullName>
    </submittedName>
</protein>
<dbReference type="Proteomes" id="UP001365846">
    <property type="component" value="Unassembled WGS sequence"/>
</dbReference>
<name>A0ABU8VDD1_9BURK</name>
<evidence type="ECO:0000313" key="3">
    <source>
        <dbReference type="EMBL" id="MEJ8811668.1"/>
    </source>
</evidence>
<dbReference type="Pfam" id="PF18050">
    <property type="entry name" value="Cyclophil_like2"/>
    <property type="match status" value="1"/>
</dbReference>
<gene>
    <name evidence="3" type="ORF">WKW77_11375</name>
</gene>
<proteinExistence type="predicted"/>
<sequence>MKIHLVLNDKVIEATLADNDTAREFALMLPMTITMHDMFRREKFGPLPRAISGRGTSTQHYEVGDMVCWSPGPDLTIFHGHDGQTISGAIQVLGRIDAGIEAFRAPGPIEVRIEMADKKPRDDRSPPRAIQACGRDVRAPGRITAPRSPTPPSTCRPRSATGATGHCPVAWSH</sequence>
<accession>A0ABU8VDD1</accession>
<feature type="region of interest" description="Disordered" evidence="1">
    <location>
        <begin position="137"/>
        <end position="173"/>
    </location>
</feature>
<dbReference type="RefSeq" id="WP_340356942.1">
    <property type="nucleotide sequence ID" value="NZ_JBBKZU010000004.1"/>
</dbReference>